<comment type="caution">
    <text evidence="3">The sequence shown here is derived from an EMBL/GenBank/DDBJ whole genome shotgun (WGS) entry which is preliminary data.</text>
</comment>
<evidence type="ECO:0000259" key="2">
    <source>
        <dbReference type="Pfam" id="PF07859"/>
    </source>
</evidence>
<dbReference type="InterPro" id="IPR050300">
    <property type="entry name" value="GDXG_lipolytic_enzyme"/>
</dbReference>
<dbReference type="AlphaFoldDB" id="A0A6L9XU84"/>
<reference evidence="3 4" key="1">
    <citation type="journal article" date="2014" name="J. Microbiol.">
        <title>Diaminobutyricibacter tongyongensis gen. nov., sp. nov. and Homoserinibacter gongjuensis gen. nov., sp. nov. belong to the family Microbacteriaceae.</title>
        <authorList>
            <person name="Kim S.J."/>
            <person name="Ahn J.H."/>
            <person name="Weon H.Y."/>
            <person name="Hamada M."/>
            <person name="Suzuki K."/>
            <person name="Kwon S.W."/>
        </authorList>
    </citation>
    <scope>NUCLEOTIDE SEQUENCE [LARGE SCALE GENOMIC DNA]</scope>
    <source>
        <strain evidence="3 4">NBRC 108724</strain>
    </source>
</reference>
<proteinExistence type="predicted"/>
<organism evidence="3 4">
    <name type="scientific">Leifsonia tongyongensis</name>
    <dbReference type="NCBI Taxonomy" id="1268043"/>
    <lineage>
        <taxon>Bacteria</taxon>
        <taxon>Bacillati</taxon>
        <taxon>Actinomycetota</taxon>
        <taxon>Actinomycetes</taxon>
        <taxon>Micrococcales</taxon>
        <taxon>Microbacteriaceae</taxon>
        <taxon>Leifsonia</taxon>
    </lineage>
</organism>
<sequence>MPPFIPPEFDRELHAALDSSHIAPTITAEMIPALRLESAGGQSTDEFLAETGLTRHDVVIDGHQGDQIVVSVIKAKAHTGFGPGILNIHGGGMITGTRFDGLEQVAPWIVTYGAVVVTVEYRLAPEFPDPYPVEDCYAALHWTADNAANLGIDSKRLLIMGGSAGGGLAAGTTLLARDRRGPVLTGQVLLCPMIDDRDLTISAHQIDGIGVWDRGSNRVGWDALLGSRCGSDDVSIYAAPARASDLSGLPPTYIDVGSAEVFRDEVISYASRIWEAGGSAELHVWSGGFHGFEVIAPQAAVTRASVAARNSWVDRLLRGNVAESAG</sequence>
<dbReference type="RefSeq" id="WP_163288032.1">
    <property type="nucleotide sequence ID" value="NZ_JAAGWY010000001.1"/>
</dbReference>
<keyword evidence="1 3" id="KW-0378">Hydrolase</keyword>
<dbReference type="GO" id="GO:0016787">
    <property type="term" value="F:hydrolase activity"/>
    <property type="evidence" value="ECO:0007669"/>
    <property type="project" value="UniProtKB-KW"/>
</dbReference>
<dbReference type="InterPro" id="IPR029058">
    <property type="entry name" value="AB_hydrolase_fold"/>
</dbReference>
<evidence type="ECO:0000313" key="4">
    <source>
        <dbReference type="Proteomes" id="UP000474967"/>
    </source>
</evidence>
<keyword evidence="4" id="KW-1185">Reference proteome</keyword>
<dbReference type="PANTHER" id="PTHR48081">
    <property type="entry name" value="AB HYDROLASE SUPERFAMILY PROTEIN C4A8.06C"/>
    <property type="match status" value="1"/>
</dbReference>
<name>A0A6L9XU84_9MICO</name>
<dbReference type="Pfam" id="PF07859">
    <property type="entry name" value="Abhydrolase_3"/>
    <property type="match status" value="1"/>
</dbReference>
<dbReference type="EMBL" id="JAAGWY010000001">
    <property type="protein sequence ID" value="NEN04952.1"/>
    <property type="molecule type" value="Genomic_DNA"/>
</dbReference>
<dbReference type="InterPro" id="IPR013094">
    <property type="entry name" value="AB_hydrolase_3"/>
</dbReference>
<dbReference type="Proteomes" id="UP000474967">
    <property type="component" value="Unassembled WGS sequence"/>
</dbReference>
<evidence type="ECO:0000256" key="1">
    <source>
        <dbReference type="ARBA" id="ARBA00022801"/>
    </source>
</evidence>
<accession>A0A6L9XU84</accession>
<evidence type="ECO:0000313" key="3">
    <source>
        <dbReference type="EMBL" id="NEN04952.1"/>
    </source>
</evidence>
<dbReference type="PANTHER" id="PTHR48081:SF8">
    <property type="entry name" value="ALPHA_BETA HYDROLASE FOLD-3 DOMAIN-CONTAINING PROTEIN-RELATED"/>
    <property type="match status" value="1"/>
</dbReference>
<dbReference type="Gene3D" id="3.40.50.1820">
    <property type="entry name" value="alpha/beta hydrolase"/>
    <property type="match status" value="1"/>
</dbReference>
<feature type="domain" description="Alpha/beta hydrolase fold-3" evidence="2">
    <location>
        <begin position="85"/>
        <end position="292"/>
    </location>
</feature>
<dbReference type="SUPFAM" id="SSF53474">
    <property type="entry name" value="alpha/beta-Hydrolases"/>
    <property type="match status" value="1"/>
</dbReference>
<protein>
    <submittedName>
        <fullName evidence="3">Alpha/beta hydrolase</fullName>
    </submittedName>
</protein>
<gene>
    <name evidence="3" type="ORF">G3T36_03620</name>
</gene>